<dbReference type="EMBL" id="BMKP01000005">
    <property type="protein sequence ID" value="GGF13627.1"/>
    <property type="molecule type" value="Genomic_DNA"/>
</dbReference>
<dbReference type="InterPro" id="IPR000073">
    <property type="entry name" value="AB_hydrolase_1"/>
</dbReference>
<proteinExistence type="predicted"/>
<protein>
    <recommendedName>
        <fullName evidence="1">AB hydrolase-1 domain-containing protein</fullName>
    </recommendedName>
</protein>
<keyword evidence="3" id="KW-1185">Reference proteome</keyword>
<organism evidence="2 3">
    <name type="scientific">Flavobacterium limi</name>
    <dbReference type="NCBI Taxonomy" id="2045105"/>
    <lineage>
        <taxon>Bacteria</taxon>
        <taxon>Pseudomonadati</taxon>
        <taxon>Bacteroidota</taxon>
        <taxon>Flavobacteriia</taxon>
        <taxon>Flavobacteriales</taxon>
        <taxon>Flavobacteriaceae</taxon>
        <taxon>Flavobacterium</taxon>
    </lineage>
</organism>
<sequence>MQRIVNTNPTKVKNNIPIILNRCLAKTKSGEIEYVDEGKGIPILFIHGTLSNSNTWRKIIPELSSRYRCIAIDLPLGGHSIPLENKVDLSPNGIANIIKDFLDYLTIDKIIIVSNDTGGAYTQIFASLYPESIDKLIFSNCEVQEVFPPSKFKYLIKAVKIPGFTFLLGNAFKIKKSAYF</sequence>
<evidence type="ECO:0000313" key="2">
    <source>
        <dbReference type="EMBL" id="GGF13627.1"/>
    </source>
</evidence>
<dbReference type="Pfam" id="PF00561">
    <property type="entry name" value="Abhydrolase_1"/>
    <property type="match status" value="1"/>
</dbReference>
<dbReference type="Proteomes" id="UP000655016">
    <property type="component" value="Unassembled WGS sequence"/>
</dbReference>
<dbReference type="RefSeq" id="WP_163394839.1">
    <property type="nucleotide sequence ID" value="NZ_BMKP01000005.1"/>
</dbReference>
<feature type="domain" description="AB hydrolase-1" evidence="1">
    <location>
        <begin position="42"/>
        <end position="141"/>
    </location>
</feature>
<dbReference type="SUPFAM" id="SSF53474">
    <property type="entry name" value="alpha/beta-Hydrolases"/>
    <property type="match status" value="1"/>
</dbReference>
<evidence type="ECO:0000313" key="3">
    <source>
        <dbReference type="Proteomes" id="UP000655016"/>
    </source>
</evidence>
<reference evidence="3" key="1">
    <citation type="journal article" date="2019" name="Int. J. Syst. Evol. Microbiol.">
        <title>The Global Catalogue of Microorganisms (GCM) 10K type strain sequencing project: providing services to taxonomists for standard genome sequencing and annotation.</title>
        <authorList>
            <consortium name="The Broad Institute Genomics Platform"/>
            <consortium name="The Broad Institute Genome Sequencing Center for Infectious Disease"/>
            <person name="Wu L."/>
            <person name="Ma J."/>
        </authorList>
    </citation>
    <scope>NUCLEOTIDE SEQUENCE [LARGE SCALE GENOMIC DNA]</scope>
    <source>
        <strain evidence="3">CGMCC 1.16060</strain>
    </source>
</reference>
<dbReference type="PANTHER" id="PTHR43798">
    <property type="entry name" value="MONOACYLGLYCEROL LIPASE"/>
    <property type="match status" value="1"/>
</dbReference>
<comment type="caution">
    <text evidence="2">The sequence shown here is derived from an EMBL/GenBank/DDBJ whole genome shotgun (WGS) entry which is preliminary data.</text>
</comment>
<accession>A0ABQ1U980</accession>
<dbReference type="Gene3D" id="3.40.50.1820">
    <property type="entry name" value="alpha/beta hydrolase"/>
    <property type="match status" value="1"/>
</dbReference>
<dbReference type="InterPro" id="IPR050266">
    <property type="entry name" value="AB_hydrolase_sf"/>
</dbReference>
<dbReference type="InterPro" id="IPR029058">
    <property type="entry name" value="AB_hydrolase_fold"/>
</dbReference>
<name>A0ABQ1U980_9FLAO</name>
<gene>
    <name evidence="2" type="ORF">GCM10011518_23550</name>
</gene>
<evidence type="ECO:0000259" key="1">
    <source>
        <dbReference type="Pfam" id="PF00561"/>
    </source>
</evidence>